<dbReference type="InterPro" id="IPR024079">
    <property type="entry name" value="MetalloPept_cat_dom_sf"/>
</dbReference>
<proteinExistence type="predicted"/>
<dbReference type="Proteomes" id="UP000580250">
    <property type="component" value="Unassembled WGS sequence"/>
</dbReference>
<evidence type="ECO:0000313" key="10">
    <source>
        <dbReference type="EMBL" id="CAD2191682.1"/>
    </source>
</evidence>
<protein>
    <recommendedName>
        <fullName evidence="7">Metalloendopeptidase</fullName>
        <ecNumber evidence="7">3.4.24.-</ecNumber>
    </recommendedName>
</protein>
<evidence type="ECO:0000256" key="2">
    <source>
        <dbReference type="ARBA" id="ARBA00022723"/>
    </source>
</evidence>
<dbReference type="EC" id="3.4.24.-" evidence="7"/>
<gene>
    <name evidence="10" type="ORF">MENT_LOCUS44526</name>
</gene>
<evidence type="ECO:0000256" key="5">
    <source>
        <dbReference type="ARBA" id="ARBA00023049"/>
    </source>
</evidence>
<organism evidence="10 11">
    <name type="scientific">Meloidogyne enterolobii</name>
    <name type="common">Root-knot nematode worm</name>
    <name type="synonym">Meloidogyne mayaguensis</name>
    <dbReference type="NCBI Taxonomy" id="390850"/>
    <lineage>
        <taxon>Eukaryota</taxon>
        <taxon>Metazoa</taxon>
        <taxon>Ecdysozoa</taxon>
        <taxon>Nematoda</taxon>
        <taxon>Chromadorea</taxon>
        <taxon>Rhabditida</taxon>
        <taxon>Tylenchina</taxon>
        <taxon>Tylenchomorpha</taxon>
        <taxon>Tylenchoidea</taxon>
        <taxon>Meloidogynidae</taxon>
        <taxon>Meloidogyninae</taxon>
        <taxon>Meloidogyne</taxon>
    </lineage>
</organism>
<keyword evidence="2 7" id="KW-0479">Metal-binding</keyword>
<comment type="caution">
    <text evidence="10">The sequence shown here is derived from an EMBL/GenBank/DDBJ whole genome shotgun (WGS) entry which is preliminary data.</text>
</comment>
<evidence type="ECO:0000313" key="11">
    <source>
        <dbReference type="Proteomes" id="UP000580250"/>
    </source>
</evidence>
<sequence>MYDRDEYIEVLFDNLDPDTVLQYAKQSRATLETYGEPYDYGSIMHYSLRAGTKYGLRAFRVLGSYDENAIGKYKTPSRIDIRKLNKLYGCSQTDTADSSSGEVNPYTPRPPTQPPPHPIDYDRSEEATDCDKGCCCRCKCKGYICQCNCPCKCLNYGRNNNHCNCTCNRATFVPSLYNHRVVAQVAKRK</sequence>
<evidence type="ECO:0000256" key="3">
    <source>
        <dbReference type="ARBA" id="ARBA00022801"/>
    </source>
</evidence>
<name>A0A6V7WXF6_MELEN</name>
<keyword evidence="5 7" id="KW-0482">Metalloprotease</keyword>
<dbReference type="Pfam" id="PF01400">
    <property type="entry name" value="Astacin"/>
    <property type="match status" value="1"/>
</dbReference>
<dbReference type="AlphaFoldDB" id="A0A6V7WXF6"/>
<dbReference type="SUPFAM" id="SSF55486">
    <property type="entry name" value="Metalloproteases ('zincins'), catalytic domain"/>
    <property type="match status" value="1"/>
</dbReference>
<evidence type="ECO:0000256" key="6">
    <source>
        <dbReference type="PROSITE-ProRule" id="PRU01211"/>
    </source>
</evidence>
<evidence type="ECO:0000256" key="7">
    <source>
        <dbReference type="RuleBase" id="RU361183"/>
    </source>
</evidence>
<feature type="domain" description="Peptidase M12A" evidence="9">
    <location>
        <begin position="1"/>
        <end position="91"/>
    </location>
</feature>
<dbReference type="PRINTS" id="PR00480">
    <property type="entry name" value="ASTACIN"/>
</dbReference>
<feature type="compositionally biased region" description="Pro residues" evidence="8">
    <location>
        <begin position="107"/>
        <end position="118"/>
    </location>
</feature>
<dbReference type="EMBL" id="CAJEWN010000892">
    <property type="protein sequence ID" value="CAD2191682.1"/>
    <property type="molecule type" value="Genomic_DNA"/>
</dbReference>
<evidence type="ECO:0000256" key="4">
    <source>
        <dbReference type="ARBA" id="ARBA00022833"/>
    </source>
</evidence>
<dbReference type="PROSITE" id="PS51864">
    <property type="entry name" value="ASTACIN"/>
    <property type="match status" value="1"/>
</dbReference>
<feature type="compositionally biased region" description="Polar residues" evidence="8">
    <location>
        <begin position="93"/>
        <end position="102"/>
    </location>
</feature>
<evidence type="ECO:0000256" key="1">
    <source>
        <dbReference type="ARBA" id="ARBA00022670"/>
    </source>
</evidence>
<keyword evidence="1 7" id="KW-0645">Protease</keyword>
<comment type="caution">
    <text evidence="6">Lacks conserved residue(s) required for the propagation of feature annotation.</text>
</comment>
<dbReference type="InterPro" id="IPR001506">
    <property type="entry name" value="Peptidase_M12A"/>
</dbReference>
<dbReference type="PANTHER" id="PTHR10127">
    <property type="entry name" value="DISCOIDIN, CUB, EGF, LAMININ , AND ZINC METALLOPROTEASE DOMAIN CONTAINING"/>
    <property type="match status" value="1"/>
</dbReference>
<keyword evidence="3 7" id="KW-0378">Hydrolase</keyword>
<dbReference type="OrthoDB" id="291007at2759"/>
<reference evidence="10 11" key="1">
    <citation type="submission" date="2020-08" db="EMBL/GenBank/DDBJ databases">
        <authorList>
            <person name="Koutsovoulos G."/>
            <person name="Danchin GJ E."/>
        </authorList>
    </citation>
    <scope>NUCLEOTIDE SEQUENCE [LARGE SCALE GENOMIC DNA]</scope>
</reference>
<dbReference type="GO" id="GO:0006508">
    <property type="term" value="P:proteolysis"/>
    <property type="evidence" value="ECO:0007669"/>
    <property type="project" value="UniProtKB-KW"/>
</dbReference>
<comment type="cofactor">
    <cofactor evidence="7">
        <name>Zn(2+)</name>
        <dbReference type="ChEBI" id="CHEBI:29105"/>
    </cofactor>
    <text evidence="7">Binds 1 zinc ion per subunit.</text>
</comment>
<accession>A0A6V7WXF6</accession>
<keyword evidence="4 7" id="KW-0862">Zinc</keyword>
<feature type="region of interest" description="Disordered" evidence="8">
    <location>
        <begin position="93"/>
        <end position="119"/>
    </location>
</feature>
<evidence type="ECO:0000259" key="9">
    <source>
        <dbReference type="PROSITE" id="PS51864"/>
    </source>
</evidence>
<evidence type="ECO:0000256" key="8">
    <source>
        <dbReference type="SAM" id="MobiDB-lite"/>
    </source>
</evidence>
<dbReference type="Gene3D" id="3.40.390.10">
    <property type="entry name" value="Collagenase (Catalytic Domain)"/>
    <property type="match status" value="1"/>
</dbReference>
<dbReference type="GO" id="GO:0046872">
    <property type="term" value="F:metal ion binding"/>
    <property type="evidence" value="ECO:0007669"/>
    <property type="project" value="UniProtKB-KW"/>
</dbReference>
<dbReference type="PANTHER" id="PTHR10127:SF780">
    <property type="entry name" value="METALLOENDOPEPTIDASE"/>
    <property type="match status" value="1"/>
</dbReference>
<dbReference type="GO" id="GO:0004222">
    <property type="term" value="F:metalloendopeptidase activity"/>
    <property type="evidence" value="ECO:0007669"/>
    <property type="project" value="UniProtKB-UniRule"/>
</dbReference>